<evidence type="ECO:0000256" key="2">
    <source>
        <dbReference type="ARBA" id="ARBA00023002"/>
    </source>
</evidence>
<dbReference type="InterPro" id="IPR023753">
    <property type="entry name" value="FAD/NAD-binding_dom"/>
</dbReference>
<evidence type="ECO:0000259" key="3">
    <source>
        <dbReference type="Pfam" id="PF07992"/>
    </source>
</evidence>
<gene>
    <name evidence="4" type="primary">trxB</name>
    <name evidence="5" type="ORF">DSO09_00245</name>
    <name evidence="4" type="ORF">EF809_03935</name>
</gene>
<evidence type="ECO:0000313" key="4">
    <source>
        <dbReference type="EMBL" id="RZN55995.1"/>
    </source>
</evidence>
<dbReference type="InterPro" id="IPR050097">
    <property type="entry name" value="Ferredoxin-NADP_redctase_2"/>
</dbReference>
<comment type="caution">
    <text evidence="4">The sequence shown here is derived from an EMBL/GenBank/DDBJ whole genome shotgun (WGS) entry which is preliminary data.</text>
</comment>
<evidence type="ECO:0000256" key="1">
    <source>
        <dbReference type="ARBA" id="ARBA00022630"/>
    </source>
</evidence>
<dbReference type="Gene3D" id="3.50.50.60">
    <property type="entry name" value="FAD/NAD(P)-binding domain"/>
    <property type="match status" value="2"/>
</dbReference>
<dbReference type="SUPFAM" id="SSF51905">
    <property type="entry name" value="FAD/NAD(P)-binding domain"/>
    <property type="match status" value="2"/>
</dbReference>
<dbReference type="GO" id="GO:0019430">
    <property type="term" value="P:removal of superoxide radicals"/>
    <property type="evidence" value="ECO:0007669"/>
    <property type="project" value="InterPro"/>
</dbReference>
<proteinExistence type="predicted"/>
<keyword evidence="2 4" id="KW-0560">Oxidoreductase</keyword>
<organism evidence="4 6">
    <name type="scientific">Thermoproteota archaeon</name>
    <dbReference type="NCBI Taxonomy" id="2056631"/>
    <lineage>
        <taxon>Archaea</taxon>
        <taxon>Thermoproteota</taxon>
    </lineage>
</organism>
<dbReference type="Proteomes" id="UP000317265">
    <property type="component" value="Unassembled WGS sequence"/>
</dbReference>
<dbReference type="InterPro" id="IPR005982">
    <property type="entry name" value="Thioredox_Rdtase"/>
</dbReference>
<protein>
    <submittedName>
        <fullName evidence="4">Thioredoxin-disulfide reductase</fullName>
        <ecNumber evidence="4">1.8.1.9</ecNumber>
    </submittedName>
</protein>
<dbReference type="Proteomes" id="UP000316080">
    <property type="component" value="Unassembled WGS sequence"/>
</dbReference>
<dbReference type="GO" id="GO:0005737">
    <property type="term" value="C:cytoplasm"/>
    <property type="evidence" value="ECO:0007669"/>
    <property type="project" value="InterPro"/>
</dbReference>
<dbReference type="AlphaFoldDB" id="A0A520KF71"/>
<dbReference type="InterPro" id="IPR036188">
    <property type="entry name" value="FAD/NAD-bd_sf"/>
</dbReference>
<feature type="domain" description="FAD/NAD(P)-binding" evidence="3">
    <location>
        <begin position="6"/>
        <end position="291"/>
    </location>
</feature>
<dbReference type="EMBL" id="RXIH01000032">
    <property type="protein sequence ID" value="RZN55995.1"/>
    <property type="molecule type" value="Genomic_DNA"/>
</dbReference>
<dbReference type="Pfam" id="PF07992">
    <property type="entry name" value="Pyr_redox_2"/>
    <property type="match status" value="1"/>
</dbReference>
<sequence length="311" mass="34129">MDNKIYDIIIIGGGPAGISAAIYSKRKKLDTLVITMDIGGGLLVSGHIENYPGFIGKNSYELVEILEKQLKALDVEIKYSEVKRIEKEGEIFKVMANEEEYLAKAIIACSGSIPRKLNVPGEDKLIGRGVSYCAICDAPFSKNKIAAIIGGGNSAFQALESVSKYAKKAYLIHRSDKFRADPVLIDIAKSLSNVEFILNSIITKINGENKVESITIKNIITNEEYDLNVDMIFVEIGREPKIDYIKHLVEIDERGQIVVDKYQKTSCEGIFAAGDVTDRPYKQAIVAAGDGAIAALSAYDYLIRKGISPLK</sequence>
<evidence type="ECO:0000313" key="7">
    <source>
        <dbReference type="Proteomes" id="UP000317265"/>
    </source>
</evidence>
<dbReference type="EC" id="1.8.1.9" evidence="4"/>
<reference evidence="4 6" key="2">
    <citation type="journal article" date="2019" name="Nat. Microbiol.">
        <title>Wide diversity of methane and short-chain alkane metabolisms in uncultured archaea.</title>
        <authorList>
            <person name="Borrel G."/>
            <person name="Adam P.S."/>
            <person name="McKay L.J."/>
            <person name="Chen L.X."/>
            <person name="Sierra-Garcia I.N."/>
            <person name="Sieber C.M."/>
            <person name="Letourneur Q."/>
            <person name="Ghozlane A."/>
            <person name="Andersen G.L."/>
            <person name="Li W.J."/>
            <person name="Hallam S.J."/>
            <person name="Muyzer G."/>
            <person name="de Oliveira V.M."/>
            <person name="Inskeep W.P."/>
            <person name="Banfield J.F."/>
            <person name="Gribaldo S."/>
        </authorList>
    </citation>
    <scope>NUCLEOTIDE SEQUENCE [LARGE SCALE GENOMIC DNA]</scope>
    <source>
        <strain evidence="4">Verst-YHS</strain>
    </source>
</reference>
<dbReference type="NCBIfam" id="TIGR01292">
    <property type="entry name" value="TRX_reduct"/>
    <property type="match status" value="1"/>
</dbReference>
<dbReference type="EMBL" id="QNVI01000002">
    <property type="protein sequence ID" value="TDA40537.1"/>
    <property type="molecule type" value="Genomic_DNA"/>
</dbReference>
<reference evidence="5 7" key="1">
    <citation type="journal article" date="2019" name="Nat. Microbiol.">
        <title>Expanding anaerobic alkane metabolism in the domain of Archaea.</title>
        <authorList>
            <person name="Wang Y."/>
            <person name="Wegener G."/>
            <person name="Hou J."/>
            <person name="Wang F."/>
            <person name="Xiao X."/>
        </authorList>
    </citation>
    <scope>NUCLEOTIDE SEQUENCE [LARGE SCALE GENOMIC DNA]</scope>
    <source>
        <strain evidence="5">WYZ-LMO11</strain>
    </source>
</reference>
<dbReference type="PRINTS" id="PR00368">
    <property type="entry name" value="FADPNR"/>
</dbReference>
<dbReference type="PANTHER" id="PTHR48105">
    <property type="entry name" value="THIOREDOXIN REDUCTASE 1-RELATED-RELATED"/>
    <property type="match status" value="1"/>
</dbReference>
<name>A0A520KF71_9CREN</name>
<keyword evidence="1" id="KW-0285">Flavoprotein</keyword>
<accession>A0A520KF71</accession>
<evidence type="ECO:0000313" key="5">
    <source>
        <dbReference type="EMBL" id="TDA40537.1"/>
    </source>
</evidence>
<evidence type="ECO:0000313" key="6">
    <source>
        <dbReference type="Proteomes" id="UP000316080"/>
    </source>
</evidence>
<dbReference type="GO" id="GO:0004791">
    <property type="term" value="F:thioredoxin-disulfide reductase (NADPH) activity"/>
    <property type="evidence" value="ECO:0007669"/>
    <property type="project" value="UniProtKB-EC"/>
</dbReference>
<dbReference type="PRINTS" id="PR00469">
    <property type="entry name" value="PNDRDTASEII"/>
</dbReference>